<dbReference type="Pfam" id="PF00498">
    <property type="entry name" value="FHA"/>
    <property type="match status" value="1"/>
</dbReference>
<reference evidence="3" key="1">
    <citation type="submission" date="2016-10" db="EMBL/GenBank/DDBJ databases">
        <authorList>
            <person name="Varghese N."/>
            <person name="Submissions S."/>
        </authorList>
    </citation>
    <scope>NUCLEOTIDE SEQUENCE [LARGE SCALE GENOMIC DNA]</scope>
    <source>
        <strain evidence="3">XBD2006</strain>
    </source>
</reference>
<protein>
    <submittedName>
        <fullName evidence="2">FHA domain-containing protein</fullName>
    </submittedName>
</protein>
<organism evidence="2 3">
    <name type="scientific">Butyrivibrio hungatei</name>
    <dbReference type="NCBI Taxonomy" id="185008"/>
    <lineage>
        <taxon>Bacteria</taxon>
        <taxon>Bacillati</taxon>
        <taxon>Bacillota</taxon>
        <taxon>Clostridia</taxon>
        <taxon>Lachnospirales</taxon>
        <taxon>Lachnospiraceae</taxon>
        <taxon>Butyrivibrio</taxon>
    </lineage>
</organism>
<dbReference type="Proteomes" id="UP000183047">
    <property type="component" value="Unassembled WGS sequence"/>
</dbReference>
<dbReference type="AlphaFoldDB" id="A0A1G5G2R5"/>
<evidence type="ECO:0000259" key="1">
    <source>
        <dbReference type="PROSITE" id="PS50006"/>
    </source>
</evidence>
<accession>A0A1G5G2R5</accession>
<dbReference type="Pfam" id="PF19909">
    <property type="entry name" value="DUF6382"/>
    <property type="match status" value="1"/>
</dbReference>
<feature type="domain" description="FHA" evidence="1">
    <location>
        <begin position="232"/>
        <end position="282"/>
    </location>
</feature>
<dbReference type="PROSITE" id="PS50006">
    <property type="entry name" value="FHA_DOMAIN"/>
    <property type="match status" value="1"/>
</dbReference>
<dbReference type="InterPro" id="IPR008984">
    <property type="entry name" value="SMAD_FHA_dom_sf"/>
</dbReference>
<evidence type="ECO:0000313" key="3">
    <source>
        <dbReference type="Proteomes" id="UP000183047"/>
    </source>
</evidence>
<proteinExistence type="predicted"/>
<evidence type="ECO:0000313" key="2">
    <source>
        <dbReference type="EMBL" id="SCY45865.1"/>
    </source>
</evidence>
<dbReference type="OrthoDB" id="9783862at2"/>
<dbReference type="Gene3D" id="2.60.200.20">
    <property type="match status" value="1"/>
</dbReference>
<dbReference type="EMBL" id="FMUR01000018">
    <property type="protein sequence ID" value="SCY45865.1"/>
    <property type="molecule type" value="Genomic_DNA"/>
</dbReference>
<dbReference type="SUPFAM" id="SSF49879">
    <property type="entry name" value="SMAD/FHA domain"/>
    <property type="match status" value="1"/>
</dbReference>
<name>A0A1G5G2R5_9FIRM</name>
<dbReference type="InterPro" id="IPR045962">
    <property type="entry name" value="DUF6382"/>
</dbReference>
<dbReference type="InterPro" id="IPR000253">
    <property type="entry name" value="FHA_dom"/>
</dbReference>
<sequence length="312" mass="35095">MNVSNYQTHIAFKLDANEKMSSFGMKMLKQLNNRSILDIALIKQNGSNRLICRTEGLESINAIDRLLTIDSRKDLIARLAQLIGMFEENAFLNKEFIVLDPDKVFINPEDGSARFIVLPVVSNATGALGREWLEKLYEYLETVVYSVEAGTDASIDRLRDILINLDDDRTDSGELAINGLINLCRYIVENYAGAAKEIQPKVAMPKSSNIAVGLNYHGRYGNFSLYIIKKEFLIGKSETCDGRIPFNNAISRQHGMVYIENGECFYEDLGSSNYSRLNGAVLEPNRRVKLNNEDILMLADMEFKVEILESAG</sequence>
<gene>
    <name evidence="2" type="ORF">SAMN02910451_02682</name>
</gene>
<keyword evidence="3" id="KW-1185">Reference proteome</keyword>
<dbReference type="SMART" id="SM00240">
    <property type="entry name" value="FHA"/>
    <property type="match status" value="1"/>
</dbReference>
<dbReference type="RefSeq" id="WP_074463100.1">
    <property type="nucleotide sequence ID" value="NZ_FMUR01000018.1"/>
</dbReference>